<gene>
    <name evidence="6" type="ORF">AM588_10004160</name>
</gene>
<comment type="caution">
    <text evidence="6">The sequence shown here is derived from an EMBL/GenBank/DDBJ whole genome shotgun (WGS) entry which is preliminary data.</text>
</comment>
<evidence type="ECO:0000256" key="3">
    <source>
        <dbReference type="SAM" id="Coils"/>
    </source>
</evidence>
<evidence type="ECO:0000256" key="2">
    <source>
        <dbReference type="RuleBase" id="RU003651"/>
    </source>
</evidence>
<protein>
    <submittedName>
        <fullName evidence="6">Arrestin domain-containing protein A</fullName>
    </submittedName>
</protein>
<keyword evidence="3" id="KW-0175">Coiled coil</keyword>
<feature type="compositionally biased region" description="Basic and acidic residues" evidence="4">
    <location>
        <begin position="481"/>
        <end position="502"/>
    </location>
</feature>
<dbReference type="GO" id="GO:0016887">
    <property type="term" value="F:ATP hydrolysis activity"/>
    <property type="evidence" value="ECO:0007669"/>
    <property type="project" value="InterPro"/>
</dbReference>
<keyword evidence="2" id="KW-0067">ATP-binding</keyword>
<dbReference type="PROSITE" id="PS00674">
    <property type="entry name" value="AAA"/>
    <property type="match status" value="1"/>
</dbReference>
<accession>A0A0W8DBV8</accession>
<feature type="domain" description="AAA+ ATPase" evidence="5">
    <location>
        <begin position="395"/>
        <end position="576"/>
    </location>
</feature>
<dbReference type="EMBL" id="LNFP01000369">
    <property type="protein sequence ID" value="KUF93644.1"/>
    <property type="molecule type" value="Genomic_DNA"/>
</dbReference>
<dbReference type="SUPFAM" id="SSF52540">
    <property type="entry name" value="P-loop containing nucleoside triphosphate hydrolases"/>
    <property type="match status" value="1"/>
</dbReference>
<dbReference type="Gene3D" id="3.40.50.300">
    <property type="entry name" value="P-loop containing nucleotide triphosphate hydrolases"/>
    <property type="match status" value="1"/>
</dbReference>
<dbReference type="InterPro" id="IPR003959">
    <property type="entry name" value="ATPase_AAA_core"/>
</dbReference>
<feature type="coiled-coil region" evidence="3">
    <location>
        <begin position="31"/>
        <end position="58"/>
    </location>
</feature>
<proteinExistence type="inferred from homology"/>
<dbReference type="InterPro" id="IPR050747">
    <property type="entry name" value="Mitochondrial_chaperone_BCS1"/>
</dbReference>
<evidence type="ECO:0000256" key="1">
    <source>
        <dbReference type="ARBA" id="ARBA00007448"/>
    </source>
</evidence>
<keyword evidence="2" id="KW-0547">Nucleotide-binding</keyword>
<sequence>MAELKYALMLQATQTEEAKRARQREHVKNSYYRKQNMLKALRQEAKELELQYSRTLQLKQQQMEWCEIAGALGSAEERNYSDDLVEQYMQLSIKKQQLVQENKELALLASKFAKFHVKTQHLLDSEPKVTLEPPPITGSSDSLLSRLYGLIFGKKEPEGVYRIIGITQRFSSEGHKIWDYDQKNHLLQKAISLYLADVLDLTNKDAKYDLLHRPQKKTKTLTDSDDGDTSVSSFDSDDESGYCGAVDGLSWEALPQENEWIEVEEGVQFKHETVEPEDNEEKKTKTLTETNVNFKFFSTLPDGSERIDALIQRAFKQYQDMERTRYSKDTLRYYYIQTGGPSILDQDARVTYKRYALGEEKTFENLFFEEKENVVQLLNNFTNKSGKFAIKGFPYKLGLLLHGPPGTGKTSLIKAIAQHTRRHIVTISLGKIHTNQQLLDALFDMQFAVQGLDSPVEMNFEDIVFVMEDIDCASSIVNARNDSEKKPSKADRMFDSQKKAMEEDPEEGVGGLIGPMLKPKSSEDKLNLSGLLNVLDGVIDCPGRIVIMTTNHPEKLDPALVRPGRVNKKLLLGHMGVKQVRQILEYYCDASLLVDQQDRLDAIFSERKAQFTPAEVEEFCAEFDDIDSILGGLEQTHHA</sequence>
<dbReference type="InterPro" id="IPR003960">
    <property type="entry name" value="ATPase_AAA_CS"/>
</dbReference>
<dbReference type="GO" id="GO:0005524">
    <property type="term" value="F:ATP binding"/>
    <property type="evidence" value="ECO:0007669"/>
    <property type="project" value="UniProtKB-KW"/>
</dbReference>
<dbReference type="InterPro" id="IPR027417">
    <property type="entry name" value="P-loop_NTPase"/>
</dbReference>
<dbReference type="PANTHER" id="PTHR23070">
    <property type="entry name" value="BCS1 AAA-TYPE ATPASE"/>
    <property type="match status" value="1"/>
</dbReference>
<evidence type="ECO:0000313" key="7">
    <source>
        <dbReference type="Proteomes" id="UP000054636"/>
    </source>
</evidence>
<dbReference type="SMART" id="SM00382">
    <property type="entry name" value="AAA"/>
    <property type="match status" value="1"/>
</dbReference>
<comment type="similarity">
    <text evidence="1">Belongs to the AAA ATPase family. BCS1 subfamily.</text>
</comment>
<dbReference type="Proteomes" id="UP000054636">
    <property type="component" value="Unassembled WGS sequence"/>
</dbReference>
<feature type="region of interest" description="Disordered" evidence="4">
    <location>
        <begin position="217"/>
        <end position="239"/>
    </location>
</feature>
<evidence type="ECO:0000256" key="4">
    <source>
        <dbReference type="SAM" id="MobiDB-lite"/>
    </source>
</evidence>
<evidence type="ECO:0000259" key="5">
    <source>
        <dbReference type="SMART" id="SM00382"/>
    </source>
</evidence>
<dbReference type="InterPro" id="IPR003593">
    <property type="entry name" value="AAA+_ATPase"/>
</dbReference>
<dbReference type="Pfam" id="PF00004">
    <property type="entry name" value="AAA"/>
    <property type="match status" value="2"/>
</dbReference>
<feature type="region of interest" description="Disordered" evidence="4">
    <location>
        <begin position="480"/>
        <end position="512"/>
    </location>
</feature>
<dbReference type="AlphaFoldDB" id="A0A0W8DBV8"/>
<evidence type="ECO:0000313" key="6">
    <source>
        <dbReference type="EMBL" id="KUF93644.1"/>
    </source>
</evidence>
<organism evidence="6 7">
    <name type="scientific">Phytophthora nicotianae</name>
    <name type="common">Potato buckeye rot agent</name>
    <name type="synonym">Phytophthora parasitica</name>
    <dbReference type="NCBI Taxonomy" id="4792"/>
    <lineage>
        <taxon>Eukaryota</taxon>
        <taxon>Sar</taxon>
        <taxon>Stramenopiles</taxon>
        <taxon>Oomycota</taxon>
        <taxon>Peronosporomycetes</taxon>
        <taxon>Peronosporales</taxon>
        <taxon>Peronosporaceae</taxon>
        <taxon>Phytophthora</taxon>
    </lineage>
</organism>
<reference evidence="6 7" key="1">
    <citation type="submission" date="2015-11" db="EMBL/GenBank/DDBJ databases">
        <title>Genomes and virulence difference between two physiological races of Phytophthora nicotianae.</title>
        <authorList>
            <person name="Liu H."/>
            <person name="Ma X."/>
            <person name="Yu H."/>
            <person name="Fang D."/>
            <person name="Li Y."/>
            <person name="Wang X."/>
            <person name="Wang W."/>
            <person name="Dong Y."/>
            <person name="Xiao B."/>
        </authorList>
    </citation>
    <scope>NUCLEOTIDE SEQUENCE [LARGE SCALE GENOMIC DNA]</scope>
    <source>
        <strain evidence="7">race 1</strain>
    </source>
</reference>
<name>A0A0W8DBV8_PHYNI</name>